<reference evidence="2 3" key="1">
    <citation type="submission" date="2019-03" db="EMBL/GenBank/DDBJ databases">
        <title>Novel species of Flavobacterium.</title>
        <authorList>
            <person name="Liu Q."/>
            <person name="Xin Y.-H."/>
        </authorList>
    </citation>
    <scope>NUCLEOTIDE SEQUENCE [LARGE SCALE GENOMIC DNA]</scope>
    <source>
        <strain evidence="2 3">LB2P22</strain>
    </source>
</reference>
<evidence type="ECO:0000313" key="3">
    <source>
        <dbReference type="Proteomes" id="UP000294685"/>
    </source>
</evidence>
<accession>A0ABY2DS23</accession>
<gene>
    <name evidence="2" type="ORF">E0I61_07180</name>
</gene>
<keyword evidence="1" id="KW-0472">Membrane</keyword>
<comment type="caution">
    <text evidence="2">The sequence shown here is derived from an EMBL/GenBank/DDBJ whole genome shotgun (WGS) entry which is preliminary data.</text>
</comment>
<dbReference type="Proteomes" id="UP000294685">
    <property type="component" value="Unassembled WGS sequence"/>
</dbReference>
<name>A0ABY2DS23_9FLAO</name>
<dbReference type="EMBL" id="SMLH01000003">
    <property type="protein sequence ID" value="TDE29755.1"/>
    <property type="molecule type" value="Genomic_DNA"/>
</dbReference>
<organism evidence="2 3">
    <name type="scientific">Flavobacterium ranwuense</name>
    <dbReference type="NCBI Taxonomy" id="2541725"/>
    <lineage>
        <taxon>Bacteria</taxon>
        <taxon>Pseudomonadati</taxon>
        <taxon>Bacteroidota</taxon>
        <taxon>Flavobacteriia</taxon>
        <taxon>Flavobacteriales</taxon>
        <taxon>Flavobacteriaceae</taxon>
        <taxon>Flavobacterium</taxon>
    </lineage>
</organism>
<keyword evidence="3" id="KW-1185">Reference proteome</keyword>
<evidence type="ECO:0000313" key="2">
    <source>
        <dbReference type="EMBL" id="TDE29755.1"/>
    </source>
</evidence>
<dbReference type="RefSeq" id="WP_131991965.1">
    <property type="nucleotide sequence ID" value="NZ_SMLH01000003.1"/>
</dbReference>
<protein>
    <submittedName>
        <fullName evidence="2">Uncharacterized protein</fullName>
    </submittedName>
</protein>
<feature type="transmembrane region" description="Helical" evidence="1">
    <location>
        <begin position="52"/>
        <end position="69"/>
    </location>
</feature>
<keyword evidence="1" id="KW-1133">Transmembrane helix</keyword>
<keyword evidence="1" id="KW-0812">Transmembrane</keyword>
<sequence>MKQLQNISVMSKKCLAISAFFFFHSLLRAQNEEVDVNLTVGEEGTDWFAQPWVWVVGGAVFIIIIIALVRGKSES</sequence>
<proteinExistence type="predicted"/>
<evidence type="ECO:0000256" key="1">
    <source>
        <dbReference type="SAM" id="Phobius"/>
    </source>
</evidence>